<dbReference type="GO" id="GO:0005829">
    <property type="term" value="C:cytosol"/>
    <property type="evidence" value="ECO:0007669"/>
    <property type="project" value="TreeGrafter"/>
</dbReference>
<dbReference type="Gene3D" id="3.20.20.70">
    <property type="entry name" value="Aldolase class I"/>
    <property type="match status" value="1"/>
</dbReference>
<dbReference type="Proteomes" id="UP000539111">
    <property type="component" value="Unassembled WGS sequence"/>
</dbReference>
<dbReference type="EMBL" id="JACBZP010000001">
    <property type="protein sequence ID" value="NYI69227.1"/>
    <property type="molecule type" value="Genomic_DNA"/>
</dbReference>
<dbReference type="PANTHER" id="PTHR11098">
    <property type="entry name" value="NICOTINATE PHOSPHORIBOSYLTRANSFERASE"/>
    <property type="match status" value="1"/>
</dbReference>
<evidence type="ECO:0000256" key="2">
    <source>
        <dbReference type="ARBA" id="ARBA00010897"/>
    </source>
</evidence>
<dbReference type="NCBIfam" id="TIGR01513">
    <property type="entry name" value="NAPRTase_put"/>
    <property type="match status" value="1"/>
</dbReference>
<dbReference type="NCBIfam" id="NF009131">
    <property type="entry name" value="PRK12484.1"/>
    <property type="match status" value="1"/>
</dbReference>
<dbReference type="PIRSF" id="PIRSF000484">
    <property type="entry name" value="NAPRT"/>
    <property type="match status" value="1"/>
</dbReference>
<dbReference type="InterPro" id="IPR013785">
    <property type="entry name" value="Aldolase_TIM"/>
</dbReference>
<evidence type="ECO:0000256" key="1">
    <source>
        <dbReference type="ARBA" id="ARBA00004952"/>
    </source>
</evidence>
<keyword evidence="6 9" id="KW-0662">Pyridine nucleotide biosynthesis</keyword>
<comment type="function">
    <text evidence="9">Catalyzes the first step in the biosynthesis of NAD from nicotinic acid, the ATP-dependent synthesis of beta-nicotinate D-ribonucleotide from nicotinate and 5-phospho-D-ribose 1-phosphate.</text>
</comment>
<dbReference type="EC" id="6.3.4.21" evidence="3 9"/>
<keyword evidence="13" id="KW-0328">Glycosyltransferase</keyword>
<dbReference type="InterPro" id="IPR036068">
    <property type="entry name" value="Nicotinate_pribotase-like_C"/>
</dbReference>
<proteinExistence type="inferred from homology"/>
<dbReference type="InterPro" id="IPR006405">
    <property type="entry name" value="Nic_PRibTrfase_pncB"/>
</dbReference>
<organism evidence="13 14">
    <name type="scientific">Spelaeicoccus albus</name>
    <dbReference type="NCBI Taxonomy" id="1280376"/>
    <lineage>
        <taxon>Bacteria</taxon>
        <taxon>Bacillati</taxon>
        <taxon>Actinomycetota</taxon>
        <taxon>Actinomycetes</taxon>
        <taxon>Micrococcales</taxon>
        <taxon>Brevibacteriaceae</taxon>
        <taxon>Spelaeicoccus</taxon>
    </lineage>
</organism>
<comment type="similarity">
    <text evidence="2 9">Belongs to the NAPRTase family.</text>
</comment>
<feature type="region of interest" description="Disordered" evidence="10">
    <location>
        <begin position="1"/>
        <end position="34"/>
    </location>
</feature>
<evidence type="ECO:0000259" key="12">
    <source>
        <dbReference type="Pfam" id="PF17767"/>
    </source>
</evidence>
<comment type="caution">
    <text evidence="13">The sequence shown here is derived from an EMBL/GenBank/DDBJ whole genome shotgun (WGS) entry which is preliminary data.</text>
</comment>
<dbReference type="PANTHER" id="PTHR11098:SF8">
    <property type="entry name" value="NICOTINATE PHOSPHORIBOSYLTRANSFERASE PNCB1"/>
    <property type="match status" value="1"/>
</dbReference>
<dbReference type="Pfam" id="PF04095">
    <property type="entry name" value="NAPRTase"/>
    <property type="match status" value="1"/>
</dbReference>
<gene>
    <name evidence="13" type="ORF">BJY26_003533</name>
</gene>
<dbReference type="SUPFAM" id="SSF51690">
    <property type="entry name" value="Nicotinate/Quinolinate PRTase C-terminal domain-like"/>
    <property type="match status" value="1"/>
</dbReference>
<dbReference type="InterPro" id="IPR040727">
    <property type="entry name" value="NAPRTase_N"/>
</dbReference>
<dbReference type="InterPro" id="IPR041525">
    <property type="entry name" value="N/Namide_PRibTrfase"/>
</dbReference>
<dbReference type="InterPro" id="IPR007229">
    <property type="entry name" value="Nic_PRibTrfase-Fam"/>
</dbReference>
<dbReference type="UniPathway" id="UPA00253">
    <property type="reaction ID" value="UER00457"/>
</dbReference>
<keyword evidence="7 9" id="KW-0808">Transferase</keyword>
<comment type="PTM">
    <text evidence="9">Transiently phosphorylated on a His residue during the reaction cycle. Phosphorylation strongly increases the affinity for substrates and increases the rate of nicotinate D-ribonucleotide production. Dephosphorylation regenerates the low-affinity form of the enzyme, leading to product release.</text>
</comment>
<feature type="domain" description="Nicotinate/nicotinamide phosphoribosyltransferase" evidence="11">
    <location>
        <begin position="183"/>
        <end position="338"/>
    </location>
</feature>
<keyword evidence="5 9" id="KW-0436">Ligase</keyword>
<evidence type="ECO:0000256" key="3">
    <source>
        <dbReference type="ARBA" id="ARBA00013236"/>
    </source>
</evidence>
<accession>A0A7Z0D5F0</accession>
<dbReference type="Gene3D" id="3.20.140.10">
    <property type="entry name" value="nicotinate phosphoribosyltransferase"/>
    <property type="match status" value="1"/>
</dbReference>
<evidence type="ECO:0000313" key="13">
    <source>
        <dbReference type="EMBL" id="NYI69227.1"/>
    </source>
</evidence>
<evidence type="ECO:0000256" key="7">
    <source>
        <dbReference type="ARBA" id="ARBA00022679"/>
    </source>
</evidence>
<comment type="catalytic activity">
    <reaction evidence="8 9">
        <text>5-phospho-alpha-D-ribose 1-diphosphate + nicotinate + ATP + H2O = nicotinate beta-D-ribonucleotide + ADP + phosphate + diphosphate</text>
        <dbReference type="Rhea" id="RHEA:36163"/>
        <dbReference type="ChEBI" id="CHEBI:15377"/>
        <dbReference type="ChEBI" id="CHEBI:30616"/>
        <dbReference type="ChEBI" id="CHEBI:32544"/>
        <dbReference type="ChEBI" id="CHEBI:33019"/>
        <dbReference type="ChEBI" id="CHEBI:43474"/>
        <dbReference type="ChEBI" id="CHEBI:57502"/>
        <dbReference type="ChEBI" id="CHEBI:58017"/>
        <dbReference type="ChEBI" id="CHEBI:456216"/>
        <dbReference type="EC" id="6.3.4.21"/>
    </reaction>
</comment>
<evidence type="ECO:0000256" key="9">
    <source>
        <dbReference type="RuleBase" id="RU365100"/>
    </source>
</evidence>
<keyword evidence="4" id="KW-0597">Phosphoprotein</keyword>
<dbReference type="GO" id="GO:0004516">
    <property type="term" value="F:nicotinate phosphoribosyltransferase activity"/>
    <property type="evidence" value="ECO:0007669"/>
    <property type="project" value="UniProtKB-UniRule"/>
</dbReference>
<dbReference type="GO" id="GO:0034355">
    <property type="term" value="P:NAD+ biosynthetic process via the salvage pathway"/>
    <property type="evidence" value="ECO:0007669"/>
    <property type="project" value="TreeGrafter"/>
</dbReference>
<evidence type="ECO:0000256" key="6">
    <source>
        <dbReference type="ARBA" id="ARBA00022642"/>
    </source>
</evidence>
<dbReference type="GO" id="GO:0016757">
    <property type="term" value="F:glycosyltransferase activity"/>
    <property type="evidence" value="ECO:0007669"/>
    <property type="project" value="UniProtKB-KW"/>
</dbReference>
<dbReference type="RefSeq" id="WP_179429486.1">
    <property type="nucleotide sequence ID" value="NZ_JACBZP010000001.1"/>
</dbReference>
<dbReference type="AlphaFoldDB" id="A0A7Z0D5F0"/>
<protein>
    <recommendedName>
        <fullName evidence="3 9">Nicotinate phosphoribosyltransferase</fullName>
        <ecNumber evidence="3 9">6.3.4.21</ecNumber>
    </recommendedName>
</protein>
<evidence type="ECO:0000313" key="14">
    <source>
        <dbReference type="Proteomes" id="UP000539111"/>
    </source>
</evidence>
<sequence length="466" mass="49067">MNTYGSPSNVGPDAGLDTGPDAGPSAAQLRTGRPTGLYTDQYELTMLEGALKSGAAERRSMFEVFARSLPDGRRYGIVGGTGRFLEALANYRFGDDELAWLREHDIVDGPTLDWLADYRFDGTIHGYAEGEAFFPGSPILTVEASFASGVVLETLALSILNHDSAVASAASRMTSAAAGRPCLEMGSRRTHEEAAVAAARAAVIGGFFGTSNMEAGRRYGLRTLGTSAHAFTLLHDTEEEAFAAQVRSHGQSTTLLVDTYDVARGVERAVRVAGVGLGGVRLDSGDLLTQARDVRAQLDSLGATSTKITVTSDLDEYAIAGLAAAPVDSYGVGTSLVTGSGFPTVGLVYKLVARQNDDGDWVSVAKASTNKASVGGRKFPIRRIGDDGHATDEVIGVGSYPEVTGRTRDLHVRFVDDGRIDPAYVGPEAVSAATSRRAESVGELPDTARKLQRGEPAIDTAFVAAR</sequence>
<evidence type="ECO:0000256" key="10">
    <source>
        <dbReference type="SAM" id="MobiDB-lite"/>
    </source>
</evidence>
<comment type="pathway">
    <text evidence="1 9">Cofactor biosynthesis; NAD(+) biosynthesis; nicotinate D-ribonucleotide from nicotinate: step 1/1.</text>
</comment>
<evidence type="ECO:0000256" key="8">
    <source>
        <dbReference type="ARBA" id="ARBA00048668"/>
    </source>
</evidence>
<name>A0A7Z0D5F0_9MICO</name>
<evidence type="ECO:0000259" key="11">
    <source>
        <dbReference type="Pfam" id="PF04095"/>
    </source>
</evidence>
<reference evidence="13 14" key="1">
    <citation type="submission" date="2020-07" db="EMBL/GenBank/DDBJ databases">
        <title>Sequencing the genomes of 1000 actinobacteria strains.</title>
        <authorList>
            <person name="Klenk H.-P."/>
        </authorList>
    </citation>
    <scope>NUCLEOTIDE SEQUENCE [LARGE SCALE GENOMIC DNA]</scope>
    <source>
        <strain evidence="13 14">DSM 26341</strain>
    </source>
</reference>
<dbReference type="SUPFAM" id="SSF54675">
    <property type="entry name" value="Nicotinate/Quinolinate PRTase N-terminal domain-like"/>
    <property type="match status" value="1"/>
</dbReference>
<evidence type="ECO:0000256" key="4">
    <source>
        <dbReference type="ARBA" id="ARBA00022553"/>
    </source>
</evidence>
<keyword evidence="14" id="KW-1185">Reference proteome</keyword>
<dbReference type="Pfam" id="PF17767">
    <property type="entry name" value="NAPRTase_N"/>
    <property type="match status" value="1"/>
</dbReference>
<evidence type="ECO:0000256" key="5">
    <source>
        <dbReference type="ARBA" id="ARBA00022598"/>
    </source>
</evidence>
<feature type="domain" description="Nicotinate phosphoribosyltransferase N-terminal" evidence="12">
    <location>
        <begin position="37"/>
        <end position="161"/>
    </location>
</feature>
<dbReference type="NCBIfam" id="NF006698">
    <property type="entry name" value="PRK09243.1-5"/>
    <property type="match status" value="1"/>
</dbReference>